<dbReference type="PANTHER" id="PTHR42663:SF6">
    <property type="entry name" value="HYDROLASE C777.06C-RELATED"/>
    <property type="match status" value="1"/>
</dbReference>
<dbReference type="Pfam" id="PF12706">
    <property type="entry name" value="Lactamase_B_2"/>
    <property type="match status" value="1"/>
</dbReference>
<dbReference type="EMBL" id="CP119312">
    <property type="protein sequence ID" value="WEK06007.1"/>
    <property type="molecule type" value="Genomic_DNA"/>
</dbReference>
<name>A0AAJ6B184_9HYPH</name>
<evidence type="ECO:0000313" key="2">
    <source>
        <dbReference type="EMBL" id="WEK06007.1"/>
    </source>
</evidence>
<feature type="domain" description="Metallo-beta-lactamase" evidence="1">
    <location>
        <begin position="57"/>
        <end position="239"/>
    </location>
</feature>
<organism evidence="2 3">
    <name type="scientific">Candidatus Devosia phytovorans</name>
    <dbReference type="NCBI Taxonomy" id="3121372"/>
    <lineage>
        <taxon>Bacteria</taxon>
        <taxon>Pseudomonadati</taxon>
        <taxon>Pseudomonadota</taxon>
        <taxon>Alphaproteobacteria</taxon>
        <taxon>Hyphomicrobiales</taxon>
        <taxon>Devosiaceae</taxon>
        <taxon>Devosia</taxon>
    </lineage>
</organism>
<dbReference type="InterPro" id="IPR036866">
    <property type="entry name" value="RibonucZ/Hydroxyglut_hydro"/>
</dbReference>
<dbReference type="SUPFAM" id="SSF56281">
    <property type="entry name" value="Metallo-hydrolase/oxidoreductase"/>
    <property type="match status" value="1"/>
</dbReference>
<protein>
    <submittedName>
        <fullName evidence="2">MBL fold metallo-hydrolase</fullName>
    </submittedName>
</protein>
<dbReference type="Gene3D" id="3.60.15.10">
    <property type="entry name" value="Ribonuclease Z/Hydroxyacylglutathione hydrolase-like"/>
    <property type="match status" value="1"/>
</dbReference>
<dbReference type="PANTHER" id="PTHR42663">
    <property type="entry name" value="HYDROLASE C777.06C-RELATED-RELATED"/>
    <property type="match status" value="1"/>
</dbReference>
<accession>A0AAJ6B184</accession>
<dbReference type="CDD" id="cd16279">
    <property type="entry name" value="metallo-hydrolase-like_MBL-fold"/>
    <property type="match status" value="1"/>
</dbReference>
<evidence type="ECO:0000313" key="3">
    <source>
        <dbReference type="Proteomes" id="UP001217476"/>
    </source>
</evidence>
<sequence>MPAAQRIVATILGCGSSGGVPRIGNAWGVCDPDEPRNRRRRCALLIEAWGDDSSEPTRVLIDTGPDLREQLLDARVDRVEAVLYTHAHADHFHGIDDLRVLALHNRKRVDVYFTEETGVRIREAFGYCFVTPPGSDYPPILNAHEITAGQTLMVDGPGGTIELIAFEQEHGNITSLGFRVKDFAYSVDLSGFPEASLPAISGLELWVVDALRPTPHPSHLSLPETLDWIARMAPRQAVLSDMHIDLDYATTDAETPAHVTPAFDGMQIDVVSGEILNR</sequence>
<dbReference type="Proteomes" id="UP001217476">
    <property type="component" value="Chromosome"/>
</dbReference>
<dbReference type="InterPro" id="IPR001279">
    <property type="entry name" value="Metallo-B-lactamas"/>
</dbReference>
<proteinExistence type="predicted"/>
<reference evidence="2" key="1">
    <citation type="submission" date="2023-03" db="EMBL/GenBank/DDBJ databases">
        <title>Andean soil-derived lignocellulolytic bacterial consortium as a source of novel taxa and putative plastic-active enzymes.</title>
        <authorList>
            <person name="Diaz-Garcia L."/>
            <person name="Chuvochina M."/>
            <person name="Feuerriegel G."/>
            <person name="Bunk B."/>
            <person name="Sproer C."/>
            <person name="Streit W.R."/>
            <person name="Rodriguez L.M."/>
            <person name="Overmann J."/>
            <person name="Jimenez D.J."/>
        </authorList>
    </citation>
    <scope>NUCLEOTIDE SEQUENCE</scope>
    <source>
        <strain evidence="2">MAG 4196</strain>
    </source>
</reference>
<evidence type="ECO:0000259" key="1">
    <source>
        <dbReference type="Pfam" id="PF12706"/>
    </source>
</evidence>
<dbReference type="AlphaFoldDB" id="A0AAJ6B184"/>
<gene>
    <name evidence="2" type="ORF">P0Y65_07065</name>
</gene>